<evidence type="ECO:0000313" key="10">
    <source>
        <dbReference type="Proteomes" id="UP000792457"/>
    </source>
</evidence>
<keyword evidence="4" id="KW-0067">ATP-binding</keyword>
<dbReference type="Proteomes" id="UP000792457">
    <property type="component" value="Unassembled WGS sequence"/>
</dbReference>
<evidence type="ECO:0000256" key="2">
    <source>
        <dbReference type="ARBA" id="ARBA00022737"/>
    </source>
</evidence>
<dbReference type="EMBL" id="KZ309275">
    <property type="protein sequence ID" value="KAG8238060.1"/>
    <property type="molecule type" value="Genomic_DNA"/>
</dbReference>
<dbReference type="InterPro" id="IPR003439">
    <property type="entry name" value="ABC_transporter-like_ATP-bd"/>
</dbReference>
<keyword evidence="6" id="KW-1133">Transmembrane helix</keyword>
<name>A0A8K0KNF9_LADFU</name>
<keyword evidence="3" id="KW-0547">Nucleotide-binding</keyword>
<feature type="domain" description="ABC-transporter extension" evidence="8">
    <location>
        <begin position="141"/>
        <end position="185"/>
    </location>
</feature>
<dbReference type="PANTHER" id="PTHR19211:SF14">
    <property type="entry name" value="ATP-BINDING CASSETTE SUB-FAMILY F MEMBER 1"/>
    <property type="match status" value="1"/>
</dbReference>
<dbReference type="SUPFAM" id="SSF52540">
    <property type="entry name" value="P-loop containing nucleoside triphosphate hydrolases"/>
    <property type="match status" value="1"/>
</dbReference>
<dbReference type="InterPro" id="IPR027417">
    <property type="entry name" value="P-loop_NTPase"/>
</dbReference>
<comment type="caution">
    <text evidence="9">The sequence shown here is derived from an EMBL/GenBank/DDBJ whole genome shotgun (WGS) entry which is preliminary data.</text>
</comment>
<organism evidence="9 10">
    <name type="scientific">Ladona fulva</name>
    <name type="common">Scarce chaser dragonfly</name>
    <name type="synonym">Libellula fulva</name>
    <dbReference type="NCBI Taxonomy" id="123851"/>
    <lineage>
        <taxon>Eukaryota</taxon>
        <taxon>Metazoa</taxon>
        <taxon>Ecdysozoa</taxon>
        <taxon>Arthropoda</taxon>
        <taxon>Hexapoda</taxon>
        <taxon>Insecta</taxon>
        <taxon>Pterygota</taxon>
        <taxon>Palaeoptera</taxon>
        <taxon>Odonata</taxon>
        <taxon>Epiprocta</taxon>
        <taxon>Anisoptera</taxon>
        <taxon>Libelluloidea</taxon>
        <taxon>Libellulidae</taxon>
        <taxon>Ladona</taxon>
    </lineage>
</organism>
<sequence>MHCISRLSGRYGQLLLITEFLSLISLFCVIRNVIHIVYEELKAIGADSAEPRARRILAGLGFTRSMQDRATHNFSGGWRMRVSLARALFLEPTLLLLDEPTNHLDLNAVIWLDNYLQGWKKTLLVVSHDQSFLDNVCNEIIHLDQQKLWYYKGNYSMFKKMYVQKRKELCKEYEKQEKRLKEMKAQGQSRKQAVSTTSFLICLLIYV</sequence>
<dbReference type="InterPro" id="IPR050611">
    <property type="entry name" value="ABCF"/>
</dbReference>
<protein>
    <recommendedName>
        <fullName evidence="11">ATP-binding cassette sub-family F member 1</fullName>
    </recommendedName>
</protein>
<keyword evidence="2" id="KW-0677">Repeat</keyword>
<evidence type="ECO:0000256" key="4">
    <source>
        <dbReference type="ARBA" id="ARBA00022840"/>
    </source>
</evidence>
<dbReference type="GO" id="GO:0005524">
    <property type="term" value="F:ATP binding"/>
    <property type="evidence" value="ECO:0007669"/>
    <property type="project" value="UniProtKB-KW"/>
</dbReference>
<feature type="domain" description="ABC transporter" evidence="7">
    <location>
        <begin position="48"/>
        <end position="102"/>
    </location>
</feature>
<dbReference type="Pfam" id="PF12848">
    <property type="entry name" value="ABC_tran_Xtn"/>
    <property type="match status" value="1"/>
</dbReference>
<evidence type="ECO:0000256" key="6">
    <source>
        <dbReference type="SAM" id="Phobius"/>
    </source>
</evidence>
<dbReference type="GO" id="GO:0016887">
    <property type="term" value="F:ATP hydrolysis activity"/>
    <property type="evidence" value="ECO:0007669"/>
    <property type="project" value="InterPro"/>
</dbReference>
<keyword evidence="6" id="KW-0812">Transmembrane</keyword>
<feature type="transmembrane region" description="Helical" evidence="6">
    <location>
        <begin position="12"/>
        <end position="34"/>
    </location>
</feature>
<dbReference type="InterPro" id="IPR032781">
    <property type="entry name" value="ABC_tran_Xtn"/>
</dbReference>
<evidence type="ECO:0008006" key="11">
    <source>
        <dbReference type="Google" id="ProtNLM"/>
    </source>
</evidence>
<evidence type="ECO:0000259" key="8">
    <source>
        <dbReference type="Pfam" id="PF12848"/>
    </source>
</evidence>
<feature type="coiled-coil region" evidence="5">
    <location>
        <begin position="159"/>
        <end position="190"/>
    </location>
</feature>
<keyword evidence="6" id="KW-0472">Membrane</keyword>
<keyword evidence="5" id="KW-0175">Coiled coil</keyword>
<comment type="similarity">
    <text evidence="1">Belongs to the ABC transporter superfamily. ABCF family. EF3 subfamily.</text>
</comment>
<keyword evidence="10" id="KW-1185">Reference proteome</keyword>
<evidence type="ECO:0000256" key="1">
    <source>
        <dbReference type="ARBA" id="ARBA00011054"/>
    </source>
</evidence>
<accession>A0A8K0KNF9</accession>
<evidence type="ECO:0000256" key="5">
    <source>
        <dbReference type="SAM" id="Coils"/>
    </source>
</evidence>
<reference evidence="9" key="1">
    <citation type="submission" date="2013-04" db="EMBL/GenBank/DDBJ databases">
        <authorList>
            <person name="Qu J."/>
            <person name="Murali S.C."/>
            <person name="Bandaranaike D."/>
            <person name="Bellair M."/>
            <person name="Blankenburg K."/>
            <person name="Chao H."/>
            <person name="Dinh H."/>
            <person name="Doddapaneni H."/>
            <person name="Downs B."/>
            <person name="Dugan-Rocha S."/>
            <person name="Elkadiri S."/>
            <person name="Gnanaolivu R.D."/>
            <person name="Hernandez B."/>
            <person name="Javaid M."/>
            <person name="Jayaseelan J.C."/>
            <person name="Lee S."/>
            <person name="Li M."/>
            <person name="Ming W."/>
            <person name="Munidasa M."/>
            <person name="Muniz J."/>
            <person name="Nguyen L."/>
            <person name="Ongeri F."/>
            <person name="Osuji N."/>
            <person name="Pu L.-L."/>
            <person name="Puazo M."/>
            <person name="Qu C."/>
            <person name="Quiroz J."/>
            <person name="Raj R."/>
            <person name="Weissenberger G."/>
            <person name="Xin Y."/>
            <person name="Zou X."/>
            <person name="Han Y."/>
            <person name="Richards S."/>
            <person name="Worley K."/>
            <person name="Muzny D."/>
            <person name="Gibbs R."/>
        </authorList>
    </citation>
    <scope>NUCLEOTIDE SEQUENCE</scope>
    <source>
        <strain evidence="9">Sampled in the wild</strain>
    </source>
</reference>
<evidence type="ECO:0000256" key="3">
    <source>
        <dbReference type="ARBA" id="ARBA00022741"/>
    </source>
</evidence>
<gene>
    <name evidence="9" type="ORF">J437_LFUL014370</name>
</gene>
<dbReference type="Pfam" id="PF00005">
    <property type="entry name" value="ABC_tran"/>
    <property type="match status" value="1"/>
</dbReference>
<proteinExistence type="inferred from homology"/>
<reference evidence="9" key="2">
    <citation type="submission" date="2017-10" db="EMBL/GenBank/DDBJ databases">
        <title>Ladona fulva Genome sequencing and assembly.</title>
        <authorList>
            <person name="Murali S."/>
            <person name="Richards S."/>
            <person name="Bandaranaike D."/>
            <person name="Bellair M."/>
            <person name="Blankenburg K."/>
            <person name="Chao H."/>
            <person name="Dinh H."/>
            <person name="Doddapaneni H."/>
            <person name="Dugan-Rocha S."/>
            <person name="Elkadiri S."/>
            <person name="Gnanaolivu R."/>
            <person name="Hernandez B."/>
            <person name="Skinner E."/>
            <person name="Javaid M."/>
            <person name="Lee S."/>
            <person name="Li M."/>
            <person name="Ming W."/>
            <person name="Munidasa M."/>
            <person name="Muniz J."/>
            <person name="Nguyen L."/>
            <person name="Hughes D."/>
            <person name="Osuji N."/>
            <person name="Pu L.-L."/>
            <person name="Puazo M."/>
            <person name="Qu C."/>
            <person name="Quiroz J."/>
            <person name="Raj R."/>
            <person name="Weissenberger G."/>
            <person name="Xin Y."/>
            <person name="Zou X."/>
            <person name="Han Y."/>
            <person name="Worley K."/>
            <person name="Muzny D."/>
            <person name="Gibbs R."/>
        </authorList>
    </citation>
    <scope>NUCLEOTIDE SEQUENCE</scope>
    <source>
        <strain evidence="9">Sampled in the wild</strain>
    </source>
</reference>
<evidence type="ECO:0000313" key="9">
    <source>
        <dbReference type="EMBL" id="KAG8238060.1"/>
    </source>
</evidence>
<dbReference type="AlphaFoldDB" id="A0A8K0KNF9"/>
<evidence type="ECO:0000259" key="7">
    <source>
        <dbReference type="Pfam" id="PF00005"/>
    </source>
</evidence>
<dbReference type="FunFam" id="3.40.50.300:FF:000011">
    <property type="entry name" value="Putative ABC transporter ATP-binding component"/>
    <property type="match status" value="1"/>
</dbReference>
<dbReference type="Gene3D" id="3.40.50.300">
    <property type="entry name" value="P-loop containing nucleotide triphosphate hydrolases"/>
    <property type="match status" value="1"/>
</dbReference>
<dbReference type="OrthoDB" id="2110130at2759"/>
<dbReference type="PANTHER" id="PTHR19211">
    <property type="entry name" value="ATP-BINDING TRANSPORT PROTEIN-RELATED"/>
    <property type="match status" value="1"/>
</dbReference>